<keyword evidence="2" id="KW-1185">Reference proteome</keyword>
<protein>
    <submittedName>
        <fullName evidence="1">Mutarotase</fullName>
    </submittedName>
</protein>
<accession>A0ABS8AUQ9</accession>
<dbReference type="Proteomes" id="UP001165296">
    <property type="component" value="Unassembled WGS sequence"/>
</dbReference>
<sequence>MTLQDYYAAMRTKAVRHLLRGDAELDIQLDSGHDTRRGVTLLTRPPASIIAALEALMDDFRRLEPEQYYYPATDIHLTILAVISCYPGFTLAQINPANYRAAVRQILQTSRPFTITYSGLTASPGGIIAQGFPEDAGLQQMRDNTRQFFRHSALPQSIDQRYSIQTAHSTLIRFRRPLRNPAGVVELLGHYQHQFIGSFAVNTVELVYNDWYQRAAHTVLLEKYALGHNRQPAD</sequence>
<dbReference type="RefSeq" id="WP_226177622.1">
    <property type="nucleotide sequence ID" value="NZ_JAJADR010000005.1"/>
</dbReference>
<dbReference type="Gene3D" id="3.90.1140.10">
    <property type="entry name" value="Cyclic phosphodiesterase"/>
    <property type="match status" value="1"/>
</dbReference>
<organism evidence="1 2">
    <name type="scientific">Hymenobacter lucidus</name>
    <dbReference type="NCBI Taxonomy" id="2880930"/>
    <lineage>
        <taxon>Bacteria</taxon>
        <taxon>Pseudomonadati</taxon>
        <taxon>Bacteroidota</taxon>
        <taxon>Cytophagia</taxon>
        <taxon>Cytophagales</taxon>
        <taxon>Hymenobacteraceae</taxon>
        <taxon>Hymenobacter</taxon>
    </lineage>
</organism>
<comment type="caution">
    <text evidence="1">The sequence shown here is derived from an EMBL/GenBank/DDBJ whole genome shotgun (WGS) entry which is preliminary data.</text>
</comment>
<evidence type="ECO:0000313" key="1">
    <source>
        <dbReference type="EMBL" id="MCB2409799.1"/>
    </source>
</evidence>
<proteinExistence type="predicted"/>
<dbReference type="SUPFAM" id="SSF55144">
    <property type="entry name" value="LigT-like"/>
    <property type="match status" value="1"/>
</dbReference>
<name>A0ABS8AUQ9_9BACT</name>
<reference evidence="1" key="1">
    <citation type="submission" date="2021-10" db="EMBL/GenBank/DDBJ databases">
        <authorList>
            <person name="Dean J.D."/>
            <person name="Kim M.K."/>
            <person name="Newey C.N."/>
            <person name="Stoker T.S."/>
            <person name="Thompson D.W."/>
            <person name="Grose J.H."/>
        </authorList>
    </citation>
    <scope>NUCLEOTIDE SEQUENCE</scope>
    <source>
        <strain evidence="1">BT178</strain>
    </source>
</reference>
<evidence type="ECO:0000313" key="2">
    <source>
        <dbReference type="Proteomes" id="UP001165296"/>
    </source>
</evidence>
<dbReference type="EMBL" id="JAJADR010000005">
    <property type="protein sequence ID" value="MCB2409799.1"/>
    <property type="molecule type" value="Genomic_DNA"/>
</dbReference>
<gene>
    <name evidence="1" type="ORF">LGH74_17550</name>
</gene>
<dbReference type="InterPro" id="IPR009097">
    <property type="entry name" value="Cyclic_Pdiesterase"/>
</dbReference>